<feature type="transmembrane region" description="Helical" evidence="6">
    <location>
        <begin position="171"/>
        <end position="190"/>
    </location>
</feature>
<evidence type="ECO:0000256" key="3">
    <source>
        <dbReference type="ARBA" id="ARBA00022692"/>
    </source>
</evidence>
<sequence length="255" mass="28919">MESVPLRSAINRIWVIYKKELLTFVYTPTIYVCFALFVFFANYLNFVLGHFFQRDEASLASSFFSWHPWLYAFFAPAISMRLWSEEYRQKTMELLFTMRFKPWEIVMGKFFSSWTVLLIALLLTVPMIATLYHLGPPDAGPLISGYLGSALLSGALLGVSIAAASFSWNQFISYILGACCCSLLLVLGSVASMDTFIQMLSGFSWVSDWLGAMNFTAHYKHFQRGVIALPAIVYFVSTAVLGLYCAQMLINNKRR</sequence>
<dbReference type="EMBL" id="CP136920">
    <property type="protein sequence ID" value="WOO42575.1"/>
    <property type="molecule type" value="Genomic_DNA"/>
</dbReference>
<reference evidence="7 8" key="1">
    <citation type="submission" date="2023-10" db="EMBL/GenBank/DDBJ databases">
        <title>Rubellicoccus peritrichatus gen. nov., sp. nov., isolated from an algae of coral reef tank.</title>
        <authorList>
            <person name="Luo J."/>
        </authorList>
    </citation>
    <scope>NUCLEOTIDE SEQUENCE [LARGE SCALE GENOMIC DNA]</scope>
    <source>
        <strain evidence="7 8">CR14</strain>
    </source>
</reference>
<dbReference type="GO" id="GO:0005886">
    <property type="term" value="C:plasma membrane"/>
    <property type="evidence" value="ECO:0007669"/>
    <property type="project" value="UniProtKB-SubCell"/>
</dbReference>
<dbReference type="InterPro" id="IPR051449">
    <property type="entry name" value="ABC-2_transporter_component"/>
</dbReference>
<feature type="transmembrane region" description="Helical" evidence="6">
    <location>
        <begin position="64"/>
        <end position="84"/>
    </location>
</feature>
<keyword evidence="4 6" id="KW-1133">Transmembrane helix</keyword>
<dbReference type="Pfam" id="PF12679">
    <property type="entry name" value="ABC2_membrane_2"/>
    <property type="match status" value="1"/>
</dbReference>
<dbReference type="RefSeq" id="WP_317835098.1">
    <property type="nucleotide sequence ID" value="NZ_CP136920.1"/>
</dbReference>
<keyword evidence="8" id="KW-1185">Reference proteome</keyword>
<evidence type="ECO:0000256" key="4">
    <source>
        <dbReference type="ARBA" id="ARBA00022989"/>
    </source>
</evidence>
<protein>
    <submittedName>
        <fullName evidence="7">ABC transporter permease subunit</fullName>
    </submittedName>
</protein>
<dbReference type="GO" id="GO:0140359">
    <property type="term" value="F:ABC-type transporter activity"/>
    <property type="evidence" value="ECO:0007669"/>
    <property type="project" value="InterPro"/>
</dbReference>
<keyword evidence="5 6" id="KW-0472">Membrane</keyword>
<evidence type="ECO:0000256" key="1">
    <source>
        <dbReference type="ARBA" id="ARBA00004651"/>
    </source>
</evidence>
<keyword evidence="2" id="KW-1003">Cell membrane</keyword>
<evidence type="ECO:0000313" key="8">
    <source>
        <dbReference type="Proteomes" id="UP001304300"/>
    </source>
</evidence>
<evidence type="ECO:0000256" key="6">
    <source>
        <dbReference type="SAM" id="Phobius"/>
    </source>
</evidence>
<proteinExistence type="predicted"/>
<dbReference type="PANTHER" id="PTHR30294">
    <property type="entry name" value="MEMBRANE COMPONENT OF ABC TRANSPORTER YHHJ-RELATED"/>
    <property type="match status" value="1"/>
</dbReference>
<comment type="subcellular location">
    <subcellularLocation>
        <location evidence="1">Cell membrane</location>
        <topology evidence="1">Multi-pass membrane protein</topology>
    </subcellularLocation>
</comment>
<feature type="transmembrane region" description="Helical" evidence="6">
    <location>
        <begin position="21"/>
        <end position="44"/>
    </location>
</feature>
<organism evidence="7 8">
    <name type="scientific">Rubellicoccus peritrichatus</name>
    <dbReference type="NCBI Taxonomy" id="3080537"/>
    <lineage>
        <taxon>Bacteria</taxon>
        <taxon>Pseudomonadati</taxon>
        <taxon>Verrucomicrobiota</taxon>
        <taxon>Opitutia</taxon>
        <taxon>Puniceicoccales</taxon>
        <taxon>Cerasicoccaceae</taxon>
        <taxon>Rubellicoccus</taxon>
    </lineage>
</organism>
<evidence type="ECO:0000256" key="5">
    <source>
        <dbReference type="ARBA" id="ARBA00023136"/>
    </source>
</evidence>
<dbReference type="Proteomes" id="UP001304300">
    <property type="component" value="Chromosome"/>
</dbReference>
<feature type="transmembrane region" description="Helical" evidence="6">
    <location>
        <begin position="227"/>
        <end position="250"/>
    </location>
</feature>
<accession>A0AAQ3LB40</accession>
<evidence type="ECO:0000313" key="7">
    <source>
        <dbReference type="EMBL" id="WOO42575.1"/>
    </source>
</evidence>
<dbReference type="PANTHER" id="PTHR30294:SF29">
    <property type="entry name" value="MULTIDRUG ABC TRANSPORTER PERMEASE YBHS-RELATED"/>
    <property type="match status" value="1"/>
</dbReference>
<feature type="transmembrane region" description="Helical" evidence="6">
    <location>
        <begin position="105"/>
        <end position="131"/>
    </location>
</feature>
<name>A0AAQ3LB40_9BACT</name>
<dbReference type="AlphaFoldDB" id="A0AAQ3LB40"/>
<evidence type="ECO:0000256" key="2">
    <source>
        <dbReference type="ARBA" id="ARBA00022475"/>
    </source>
</evidence>
<feature type="transmembrane region" description="Helical" evidence="6">
    <location>
        <begin position="143"/>
        <end position="164"/>
    </location>
</feature>
<gene>
    <name evidence="7" type="ORF">RZN69_05690</name>
</gene>
<dbReference type="KEGG" id="puo:RZN69_05690"/>
<keyword evidence="3 6" id="KW-0812">Transmembrane</keyword>